<dbReference type="InterPro" id="IPR001849">
    <property type="entry name" value="PH_domain"/>
</dbReference>
<dbReference type="OrthoDB" id="9990815at2759"/>
<dbReference type="SMART" id="SM00233">
    <property type="entry name" value="PH"/>
    <property type="match status" value="1"/>
</dbReference>
<dbReference type="FunFam" id="2.30.29.30:FF:000046">
    <property type="entry name" value="FERM, RhoGEF and pleckstrin domain-containing protein 1"/>
    <property type="match status" value="1"/>
</dbReference>
<name>A0A0C2GCP8_9BILA</name>
<organism evidence="2 3">
    <name type="scientific">Ancylostoma duodenale</name>
    <dbReference type="NCBI Taxonomy" id="51022"/>
    <lineage>
        <taxon>Eukaryota</taxon>
        <taxon>Metazoa</taxon>
        <taxon>Ecdysozoa</taxon>
        <taxon>Nematoda</taxon>
        <taxon>Chromadorea</taxon>
        <taxon>Rhabditida</taxon>
        <taxon>Rhabditina</taxon>
        <taxon>Rhabditomorpha</taxon>
        <taxon>Strongyloidea</taxon>
        <taxon>Ancylostomatidae</taxon>
        <taxon>Ancylostomatinae</taxon>
        <taxon>Ancylostoma</taxon>
    </lineage>
</organism>
<dbReference type="EMBL" id="KN738424">
    <property type="protein sequence ID" value="KIH54816.1"/>
    <property type="molecule type" value="Genomic_DNA"/>
</dbReference>
<feature type="non-terminal residue" evidence="2">
    <location>
        <position position="1"/>
    </location>
</feature>
<dbReference type="Pfam" id="PF00169">
    <property type="entry name" value="PH"/>
    <property type="match status" value="1"/>
</dbReference>
<dbReference type="SUPFAM" id="SSF50729">
    <property type="entry name" value="PH domain-like"/>
    <property type="match status" value="1"/>
</dbReference>
<dbReference type="Proteomes" id="UP000054047">
    <property type="component" value="Unassembled WGS sequence"/>
</dbReference>
<protein>
    <submittedName>
        <fullName evidence="2">PH domain protein</fullName>
    </submittedName>
</protein>
<dbReference type="GO" id="GO:0005085">
    <property type="term" value="F:guanyl-nucleotide exchange factor activity"/>
    <property type="evidence" value="ECO:0007669"/>
    <property type="project" value="TreeGrafter"/>
</dbReference>
<dbReference type="InterPro" id="IPR051835">
    <property type="entry name" value="RAC1-GEF"/>
</dbReference>
<dbReference type="PANTHER" id="PTHR45858:SF5">
    <property type="entry name" value="MOESIN_EZRIN_RADIXIN HOMOLOG 1"/>
    <property type="match status" value="1"/>
</dbReference>
<gene>
    <name evidence="2" type="ORF">ANCDUO_15035</name>
</gene>
<sequence>IVDVCQSGYLLRKLRNSNGWQKLWTELTSHTLFFYKTHQDDVPLANLPLLEYKLCMPSVTDRIHHSNCFKLVYSNHEYFFRTSGSYSFQRWTETLRKAAISQIVPDVVTALSLRI</sequence>
<evidence type="ECO:0000313" key="2">
    <source>
        <dbReference type="EMBL" id="KIH54816.1"/>
    </source>
</evidence>
<reference evidence="2 3" key="1">
    <citation type="submission" date="2013-12" db="EMBL/GenBank/DDBJ databases">
        <title>Draft genome of the parsitic nematode Ancylostoma duodenale.</title>
        <authorList>
            <person name="Mitreva M."/>
        </authorList>
    </citation>
    <scope>NUCLEOTIDE SEQUENCE [LARGE SCALE GENOMIC DNA]</scope>
    <source>
        <strain evidence="2 3">Zhejiang</strain>
    </source>
</reference>
<dbReference type="Gene3D" id="2.30.29.30">
    <property type="entry name" value="Pleckstrin-homology domain (PH domain)/Phosphotyrosine-binding domain (PTB)"/>
    <property type="match status" value="1"/>
</dbReference>
<keyword evidence="3" id="KW-1185">Reference proteome</keyword>
<dbReference type="AlphaFoldDB" id="A0A0C2GCP8"/>
<dbReference type="PANTHER" id="PTHR45858">
    <property type="entry name" value="FERM DOMAIN CONTAINING PROTEIN"/>
    <property type="match status" value="1"/>
</dbReference>
<accession>A0A0C2GCP8</accession>
<proteinExistence type="predicted"/>
<dbReference type="PROSITE" id="PS50003">
    <property type="entry name" value="PH_DOMAIN"/>
    <property type="match status" value="1"/>
</dbReference>
<evidence type="ECO:0000259" key="1">
    <source>
        <dbReference type="PROSITE" id="PS50003"/>
    </source>
</evidence>
<evidence type="ECO:0000313" key="3">
    <source>
        <dbReference type="Proteomes" id="UP000054047"/>
    </source>
</evidence>
<dbReference type="InterPro" id="IPR011993">
    <property type="entry name" value="PH-like_dom_sf"/>
</dbReference>
<feature type="domain" description="PH" evidence="1">
    <location>
        <begin position="3"/>
        <end position="100"/>
    </location>
</feature>